<dbReference type="PANTHER" id="PTHR11035">
    <property type="entry name" value="VERY-LONG-CHAIN (3R)-3-HYDROXYACYL-COA DEHYDRATASE"/>
    <property type="match status" value="1"/>
</dbReference>
<dbReference type="PROSITE" id="PS51203">
    <property type="entry name" value="CS"/>
    <property type="match status" value="1"/>
</dbReference>
<keyword evidence="7 17" id="KW-0256">Endoplasmic reticulum</keyword>
<dbReference type="GO" id="GO:0030148">
    <property type="term" value="P:sphingolipid biosynthetic process"/>
    <property type="evidence" value="ECO:0007669"/>
    <property type="project" value="TreeGrafter"/>
</dbReference>
<dbReference type="Pfam" id="PF04387">
    <property type="entry name" value="PTPLA"/>
    <property type="match status" value="1"/>
</dbReference>
<dbReference type="GO" id="GO:0042761">
    <property type="term" value="P:very long-chain fatty acid biosynthetic process"/>
    <property type="evidence" value="ECO:0007669"/>
    <property type="project" value="TreeGrafter"/>
</dbReference>
<evidence type="ECO:0000256" key="8">
    <source>
        <dbReference type="ARBA" id="ARBA00022832"/>
    </source>
</evidence>
<evidence type="ECO:0000256" key="3">
    <source>
        <dbReference type="ARBA" id="ARBA00007811"/>
    </source>
</evidence>
<keyword evidence="8 17" id="KW-0276">Fatty acid metabolism</keyword>
<evidence type="ECO:0000256" key="9">
    <source>
        <dbReference type="ARBA" id="ARBA00022989"/>
    </source>
</evidence>
<comment type="pathway">
    <text evidence="2 17">Lipid metabolism; fatty acid biosynthesis.</text>
</comment>
<dbReference type="Ensembl" id="ENSEBUT00000009799.1">
    <property type="protein sequence ID" value="ENSEBUP00000009277.1"/>
    <property type="gene ID" value="ENSEBUG00000005969.1"/>
</dbReference>
<evidence type="ECO:0000256" key="10">
    <source>
        <dbReference type="ARBA" id="ARBA00023054"/>
    </source>
</evidence>
<dbReference type="PANTHER" id="PTHR11035:SF35">
    <property type="entry name" value="VERY-LONG-CHAIN (3R)-3-HYDROXYACYL-COA DEHYDRATASE"/>
    <property type="match status" value="1"/>
</dbReference>
<dbReference type="UniPathway" id="UPA00094"/>
<evidence type="ECO:0000313" key="19">
    <source>
        <dbReference type="Ensembl" id="ENSEBUP00000009277.1"/>
    </source>
</evidence>
<dbReference type="InterPro" id="IPR007482">
    <property type="entry name" value="Tyr_Pase-like_PTPLA"/>
</dbReference>
<evidence type="ECO:0000256" key="1">
    <source>
        <dbReference type="ARBA" id="ARBA00004477"/>
    </source>
</evidence>
<evidence type="ECO:0000256" key="17">
    <source>
        <dbReference type="RuleBase" id="RU363109"/>
    </source>
</evidence>
<dbReference type="InterPro" id="IPR007052">
    <property type="entry name" value="CS_dom"/>
</dbReference>
<feature type="transmembrane region" description="Helical" evidence="17">
    <location>
        <begin position="217"/>
        <end position="234"/>
    </location>
</feature>
<dbReference type="GO" id="GO:0030497">
    <property type="term" value="P:fatty acid elongation"/>
    <property type="evidence" value="ECO:0007669"/>
    <property type="project" value="TreeGrafter"/>
</dbReference>
<feature type="domain" description="CS" evidence="18">
    <location>
        <begin position="1"/>
        <end position="68"/>
    </location>
</feature>
<dbReference type="Gene3D" id="2.60.40.790">
    <property type="match status" value="1"/>
</dbReference>
<evidence type="ECO:0000256" key="7">
    <source>
        <dbReference type="ARBA" id="ARBA00022824"/>
    </source>
</evidence>
<reference evidence="19" key="2">
    <citation type="submission" date="2025-09" db="UniProtKB">
        <authorList>
            <consortium name="Ensembl"/>
        </authorList>
    </citation>
    <scope>IDENTIFICATION</scope>
</reference>
<evidence type="ECO:0000256" key="12">
    <source>
        <dbReference type="ARBA" id="ARBA00023136"/>
    </source>
</evidence>
<dbReference type="SUPFAM" id="SSF49764">
    <property type="entry name" value="HSP20-like chaperones"/>
    <property type="match status" value="1"/>
</dbReference>
<evidence type="ECO:0000256" key="11">
    <source>
        <dbReference type="ARBA" id="ARBA00023098"/>
    </source>
</evidence>
<comment type="catalytic activity">
    <reaction evidence="16">
        <text>a very-long-chain (3R)-3-hydroxyacyl-CoA = a very-long-chain (2E)-enoyl-CoA + H2O</text>
        <dbReference type="Rhea" id="RHEA:45812"/>
        <dbReference type="ChEBI" id="CHEBI:15377"/>
        <dbReference type="ChEBI" id="CHEBI:83728"/>
        <dbReference type="ChEBI" id="CHEBI:85440"/>
        <dbReference type="EC" id="4.2.1.134"/>
    </reaction>
    <physiologicalReaction direction="left-to-right" evidence="16">
        <dbReference type="Rhea" id="RHEA:45813"/>
    </physiologicalReaction>
</comment>
<dbReference type="EC" id="4.2.1.134" evidence="4 17"/>
<keyword evidence="6 17" id="KW-0812">Transmembrane</keyword>
<dbReference type="GeneTree" id="ENSGT00530000062962"/>
<evidence type="ECO:0000313" key="20">
    <source>
        <dbReference type="Proteomes" id="UP000694388"/>
    </source>
</evidence>
<comment type="similarity">
    <text evidence="3 17">Belongs to the very long-chain fatty acids dehydratase HACD family.</text>
</comment>
<keyword evidence="9 17" id="KW-1133">Transmembrane helix</keyword>
<organism evidence="19 20">
    <name type="scientific">Eptatretus burgeri</name>
    <name type="common">Inshore hagfish</name>
    <dbReference type="NCBI Taxonomy" id="7764"/>
    <lineage>
        <taxon>Eukaryota</taxon>
        <taxon>Metazoa</taxon>
        <taxon>Chordata</taxon>
        <taxon>Craniata</taxon>
        <taxon>Vertebrata</taxon>
        <taxon>Cyclostomata</taxon>
        <taxon>Myxini</taxon>
        <taxon>Myxiniformes</taxon>
        <taxon>Myxinidae</taxon>
        <taxon>Eptatretinae</taxon>
        <taxon>Eptatretus</taxon>
    </lineage>
</organism>
<keyword evidence="12 17" id="KW-0472">Membrane</keyword>
<feature type="transmembrane region" description="Helical" evidence="17">
    <location>
        <begin position="254"/>
        <end position="272"/>
    </location>
</feature>
<dbReference type="InterPro" id="IPR008978">
    <property type="entry name" value="HSP20-like_chaperone"/>
</dbReference>
<dbReference type="GO" id="GO:0005789">
    <property type="term" value="C:endoplasmic reticulum membrane"/>
    <property type="evidence" value="ECO:0007669"/>
    <property type="project" value="UniProtKB-SubCell"/>
</dbReference>
<keyword evidence="20" id="KW-1185">Reference proteome</keyword>
<keyword evidence="11 17" id="KW-0443">Lipid metabolism</keyword>
<keyword evidence="13 17" id="KW-0275">Fatty acid biosynthesis</keyword>
<name>A0A8C4Q327_EPTBU</name>
<evidence type="ECO:0000256" key="4">
    <source>
        <dbReference type="ARBA" id="ARBA00013122"/>
    </source>
</evidence>
<comment type="catalytic activity">
    <reaction evidence="15">
        <text>(3R)-hydroxyhexadecanoyl-CoA = (2E)-hexadecenoyl-CoA + H2O</text>
        <dbReference type="Rhea" id="RHEA:39159"/>
        <dbReference type="ChEBI" id="CHEBI:15377"/>
        <dbReference type="ChEBI" id="CHEBI:61526"/>
        <dbReference type="ChEBI" id="CHEBI:74278"/>
    </reaction>
    <physiologicalReaction direction="left-to-right" evidence="15">
        <dbReference type="Rhea" id="RHEA:39160"/>
    </physiologicalReaction>
</comment>
<evidence type="ECO:0000256" key="16">
    <source>
        <dbReference type="ARBA" id="ARBA00023727"/>
    </source>
</evidence>
<evidence type="ECO:0000256" key="13">
    <source>
        <dbReference type="ARBA" id="ARBA00023160"/>
    </source>
</evidence>
<comment type="caution">
    <text evidence="17">Lacks conserved residue(s) required for the propagation of feature annotation.</text>
</comment>
<evidence type="ECO:0000259" key="18">
    <source>
        <dbReference type="PROSITE" id="PS51203"/>
    </source>
</evidence>
<keyword evidence="5 17" id="KW-0444">Lipid biosynthesis</keyword>
<keyword evidence="14 17" id="KW-0456">Lyase</keyword>
<evidence type="ECO:0000256" key="5">
    <source>
        <dbReference type="ARBA" id="ARBA00022516"/>
    </source>
</evidence>
<evidence type="ECO:0000256" key="2">
    <source>
        <dbReference type="ARBA" id="ARBA00005194"/>
    </source>
</evidence>
<accession>A0A8C4Q327</accession>
<keyword evidence="10" id="KW-0175">Coiled coil</keyword>
<dbReference type="AlphaFoldDB" id="A0A8C4Q327"/>
<sequence length="291" mass="34049">MRAKTSIELKEGAICFEASGCGAQGQNKYKFSLDLYSDVDPEIACRTLAREVLLTVQKVQRVWWPRLTKQKRKPVFLRADFDRWLDESDAEREEQLKDEENINKLLIESRKQSKPLDNIKRCYLFLYNLVQFLFFLHVFGSLSKSFLLNNGLTPGLLESTGQTIRLCQLLAFLEILHSAVGFVRSPILPTLFQVLGRAFVFFLVIDGQEELQNPWSALVVYYIWSAIEIFRYPFYMLGSVGFSWRPLTWARYTLWIPLYPLGVIAEGLAVNFRHLWKQRRHRLCGRKRKMP</sequence>
<feature type="transmembrane region" description="Helical" evidence="17">
    <location>
        <begin position="122"/>
        <end position="142"/>
    </location>
</feature>
<dbReference type="Proteomes" id="UP000694388">
    <property type="component" value="Unplaced"/>
</dbReference>
<comment type="function">
    <text evidence="17">Catalyzes the third of the four reactions of the long-chain fatty acids elongation cycle. This endoplasmic reticulum-bound enzymatic process, allows the addition of two carbons to the chain of long- and very long-chain fatty acids/VLCFAs per cycle. This enzyme catalyzes the dehydration of the 3-hydroxyacyl-CoA intermediate into trans-2,3-enoyl-CoA, within each cycle of fatty acid elongation. Thereby, it participates to the production of VLCFAs of different chain lengths that are involved in multiple biological processes as precursors of membrane lipids and lipid mediators.</text>
</comment>
<evidence type="ECO:0000256" key="14">
    <source>
        <dbReference type="ARBA" id="ARBA00023239"/>
    </source>
</evidence>
<evidence type="ECO:0000256" key="15">
    <source>
        <dbReference type="ARBA" id="ARBA00023688"/>
    </source>
</evidence>
<dbReference type="GO" id="GO:0102158">
    <property type="term" value="F:very-long-chain (3R)-3-hydroxyacyl-CoA dehydratase activity"/>
    <property type="evidence" value="ECO:0007669"/>
    <property type="project" value="UniProtKB-EC"/>
</dbReference>
<comment type="subcellular location">
    <subcellularLocation>
        <location evidence="1 17">Endoplasmic reticulum membrane</location>
        <topology evidence="1 17">Multi-pass membrane protein</topology>
    </subcellularLocation>
</comment>
<evidence type="ECO:0000256" key="6">
    <source>
        <dbReference type="ARBA" id="ARBA00022692"/>
    </source>
</evidence>
<proteinExistence type="inferred from homology"/>
<feature type="transmembrane region" description="Helical" evidence="17">
    <location>
        <begin position="187"/>
        <end position="205"/>
    </location>
</feature>
<protein>
    <recommendedName>
        <fullName evidence="4 17">Very-long-chain (3R)-3-hydroxyacyl-CoA dehydratase</fullName>
        <ecNumber evidence="4 17">4.2.1.134</ecNumber>
    </recommendedName>
</protein>
<reference evidence="19" key="1">
    <citation type="submission" date="2025-08" db="UniProtKB">
        <authorList>
            <consortium name="Ensembl"/>
        </authorList>
    </citation>
    <scope>IDENTIFICATION</scope>
</reference>